<protein>
    <submittedName>
        <fullName evidence="1">Uncharacterized protein</fullName>
    </submittedName>
</protein>
<proteinExistence type="predicted"/>
<organism evidence="1 2">
    <name type="scientific">Bacillus cereus</name>
    <dbReference type="NCBI Taxonomy" id="1396"/>
    <lineage>
        <taxon>Bacteria</taxon>
        <taxon>Bacillati</taxon>
        <taxon>Bacillota</taxon>
        <taxon>Bacilli</taxon>
        <taxon>Bacillales</taxon>
        <taxon>Bacillaceae</taxon>
        <taxon>Bacillus</taxon>
        <taxon>Bacillus cereus group</taxon>
    </lineage>
</organism>
<reference evidence="1 2" key="1">
    <citation type="submission" date="2017-09" db="EMBL/GenBank/DDBJ databases">
        <title>Large-scale bioinformatics analysis of Bacillus genomes uncovers conserved roles of natural products in bacterial physiology.</title>
        <authorList>
            <consortium name="Agbiome Team Llc"/>
            <person name="Bleich R.M."/>
            <person name="Kirk G.J."/>
            <person name="Santa Maria K.C."/>
            <person name="Allen S.E."/>
            <person name="Farag S."/>
            <person name="Shank E.A."/>
            <person name="Bowers A."/>
        </authorList>
    </citation>
    <scope>NUCLEOTIDE SEQUENCE [LARGE SCALE GENOMIC DNA]</scope>
    <source>
        <strain evidence="1 2">AFS020204</strain>
    </source>
</reference>
<gene>
    <name evidence="1" type="ORF">CN357_05045</name>
</gene>
<accession>A0A9X6W246</accession>
<comment type="caution">
    <text evidence="1">The sequence shown here is derived from an EMBL/GenBank/DDBJ whole genome shotgun (WGS) entry which is preliminary data.</text>
</comment>
<name>A0A9X6W246_BACCE</name>
<dbReference type="EMBL" id="NTSO01000002">
    <property type="protein sequence ID" value="PFF52059.1"/>
    <property type="molecule type" value="Genomic_DNA"/>
</dbReference>
<evidence type="ECO:0000313" key="1">
    <source>
        <dbReference type="EMBL" id="PFF52059.1"/>
    </source>
</evidence>
<evidence type="ECO:0000313" key="2">
    <source>
        <dbReference type="Proteomes" id="UP000220210"/>
    </source>
</evidence>
<sequence>MKSRYKKHLKRMSKRSPIISFSQADIHHKGSVLTENELSTFSQHMKLNHEETYSDTYTSKKEEMISNLYFFVDNYLMCGGHTHIFLLIPLSNGFYQVLEKENISEWVNAYWKKEDPKNQRDWRYMDEDINDLFDYMINQFNKHVKKKKACIYNECFH</sequence>
<dbReference type="Proteomes" id="UP000220210">
    <property type="component" value="Unassembled WGS sequence"/>
</dbReference>
<dbReference type="AlphaFoldDB" id="A0A9X6W246"/>
<dbReference type="RefSeq" id="WP_098434217.1">
    <property type="nucleotide sequence ID" value="NZ_NTSO01000002.1"/>
</dbReference>